<evidence type="ECO:0000256" key="2">
    <source>
        <dbReference type="ARBA" id="ARBA00022692"/>
    </source>
</evidence>
<comment type="subcellular location">
    <subcellularLocation>
        <location evidence="1">Endomembrane system</location>
        <topology evidence="1">Multi-pass membrane protein</topology>
    </subcellularLocation>
</comment>
<dbReference type="Pfam" id="PF04116">
    <property type="entry name" value="FA_hydroxylase"/>
    <property type="match status" value="1"/>
</dbReference>
<dbReference type="InterPro" id="IPR006694">
    <property type="entry name" value="Fatty_acid_hydroxylase"/>
</dbReference>
<evidence type="ECO:0000313" key="9">
    <source>
        <dbReference type="EMBL" id="SFR38033.1"/>
    </source>
</evidence>
<keyword evidence="4" id="KW-0560">Oxidoreductase</keyword>
<evidence type="ECO:0000256" key="4">
    <source>
        <dbReference type="ARBA" id="ARBA00023002"/>
    </source>
</evidence>
<dbReference type="Proteomes" id="UP000199478">
    <property type="component" value="Unassembled WGS sequence"/>
</dbReference>
<keyword evidence="5" id="KW-0443">Lipid metabolism</keyword>
<dbReference type="GO" id="GO:0016020">
    <property type="term" value="C:membrane"/>
    <property type="evidence" value="ECO:0007669"/>
    <property type="project" value="GOC"/>
</dbReference>
<dbReference type="AlphaFoldDB" id="A0A1I6G757"/>
<evidence type="ECO:0000256" key="1">
    <source>
        <dbReference type="ARBA" id="ARBA00004127"/>
    </source>
</evidence>
<name>A0A1I6G757_9RHOB</name>
<evidence type="ECO:0000256" key="5">
    <source>
        <dbReference type="ARBA" id="ARBA00023098"/>
    </source>
</evidence>
<dbReference type="PANTHER" id="PTHR21624:SF1">
    <property type="entry name" value="ALKYLGLYCEROL MONOOXYGENASE"/>
    <property type="match status" value="1"/>
</dbReference>
<dbReference type="GO" id="GO:0008610">
    <property type="term" value="P:lipid biosynthetic process"/>
    <property type="evidence" value="ECO:0007669"/>
    <property type="project" value="InterPro"/>
</dbReference>
<dbReference type="RefSeq" id="WP_090197572.1">
    <property type="nucleotide sequence ID" value="NZ_FOYP01000001.1"/>
</dbReference>
<feature type="transmembrane region" description="Helical" evidence="7">
    <location>
        <begin position="162"/>
        <end position="183"/>
    </location>
</feature>
<dbReference type="GO" id="GO:0006643">
    <property type="term" value="P:membrane lipid metabolic process"/>
    <property type="evidence" value="ECO:0007669"/>
    <property type="project" value="TreeGrafter"/>
</dbReference>
<reference evidence="10" key="1">
    <citation type="submission" date="2016-10" db="EMBL/GenBank/DDBJ databases">
        <authorList>
            <person name="Varghese N."/>
            <person name="Submissions S."/>
        </authorList>
    </citation>
    <scope>NUCLEOTIDE SEQUENCE [LARGE SCALE GENOMIC DNA]</scope>
    <source>
        <strain evidence="10">DSM 26879</strain>
    </source>
</reference>
<accession>A0A1I6G757</accession>
<dbReference type="GO" id="GO:0005506">
    <property type="term" value="F:iron ion binding"/>
    <property type="evidence" value="ECO:0007669"/>
    <property type="project" value="InterPro"/>
</dbReference>
<dbReference type="GO" id="GO:0012505">
    <property type="term" value="C:endomembrane system"/>
    <property type="evidence" value="ECO:0007669"/>
    <property type="project" value="UniProtKB-SubCell"/>
</dbReference>
<proteinExistence type="predicted"/>
<keyword evidence="2 7" id="KW-0812">Transmembrane</keyword>
<feature type="domain" description="Fatty acid hydroxylase" evidence="8">
    <location>
        <begin position="113"/>
        <end position="260"/>
    </location>
</feature>
<dbReference type="OrthoDB" id="9770329at2"/>
<keyword evidence="6 7" id="KW-0472">Membrane</keyword>
<evidence type="ECO:0000259" key="8">
    <source>
        <dbReference type="Pfam" id="PF04116"/>
    </source>
</evidence>
<dbReference type="STRING" id="390270.SAMN04488005_1182"/>
<feature type="transmembrane region" description="Helical" evidence="7">
    <location>
        <begin position="189"/>
        <end position="209"/>
    </location>
</feature>
<evidence type="ECO:0000313" key="10">
    <source>
        <dbReference type="Proteomes" id="UP000199478"/>
    </source>
</evidence>
<dbReference type="EMBL" id="FOYP01000001">
    <property type="protein sequence ID" value="SFR38033.1"/>
    <property type="molecule type" value="Genomic_DNA"/>
</dbReference>
<organism evidence="9 10">
    <name type="scientific">Yoonia tamlensis</name>
    <dbReference type="NCBI Taxonomy" id="390270"/>
    <lineage>
        <taxon>Bacteria</taxon>
        <taxon>Pseudomonadati</taxon>
        <taxon>Pseudomonadota</taxon>
        <taxon>Alphaproteobacteria</taxon>
        <taxon>Rhodobacterales</taxon>
        <taxon>Paracoccaceae</taxon>
        <taxon>Yoonia</taxon>
    </lineage>
</organism>
<dbReference type="InterPro" id="IPR051689">
    <property type="entry name" value="Sterol_desaturase/TMEM195"/>
</dbReference>
<dbReference type="PANTHER" id="PTHR21624">
    <property type="entry name" value="STEROL DESATURASE-RELATED PROTEIN"/>
    <property type="match status" value="1"/>
</dbReference>
<keyword evidence="3 7" id="KW-1133">Transmembrane helix</keyword>
<evidence type="ECO:0000256" key="3">
    <source>
        <dbReference type="ARBA" id="ARBA00022989"/>
    </source>
</evidence>
<evidence type="ECO:0000256" key="6">
    <source>
        <dbReference type="ARBA" id="ARBA00023136"/>
    </source>
</evidence>
<sequence>MTDAIWHFFARVFDGYTLVTPHYLASFIVIAWVVYRWRAVRGGFADWLFPAAIWRHASTRIDLVLFAVGKLVTLLGISARFAATPLVAAAVVAQIDIAPLRATPMHPVWLAFYLWLLSDFATYWSHRAHHSVALIWPLHAVHHSASVLTPLTAYRQHPLGSLVSTSIQTVIVGVILGLLVGAFDPDAPLSTIAGANAFVVVVNMTVANFHHSHIWISFGPVFERVLISPAQHQVHHSTNPAHFNKNYGQTIALWDWLFGTLYITGADEHITVGLDEKADAPLMTHRLVPILLDPLRRMARAAIWRN</sequence>
<feature type="transmembrane region" description="Helical" evidence="7">
    <location>
        <begin position="15"/>
        <end position="35"/>
    </location>
</feature>
<protein>
    <submittedName>
        <fullName evidence="9">Sterol desaturase/sphingolipid hydroxylase, fatty acid hydroxylase superfamily</fullName>
    </submittedName>
</protein>
<dbReference type="GO" id="GO:0050479">
    <property type="term" value="F:glyceryl-ether monooxygenase activity"/>
    <property type="evidence" value="ECO:0007669"/>
    <property type="project" value="TreeGrafter"/>
</dbReference>
<gene>
    <name evidence="9" type="ORF">SAMN04488005_1182</name>
</gene>
<keyword evidence="10" id="KW-1185">Reference proteome</keyword>
<evidence type="ECO:0000256" key="7">
    <source>
        <dbReference type="SAM" id="Phobius"/>
    </source>
</evidence>